<evidence type="ECO:0000256" key="1">
    <source>
        <dbReference type="SAM" id="MobiDB-lite"/>
    </source>
</evidence>
<dbReference type="AlphaFoldDB" id="Q2RU95"/>
<dbReference type="Pfam" id="PF00210">
    <property type="entry name" value="Ferritin"/>
    <property type="match status" value="1"/>
</dbReference>
<dbReference type="Gene3D" id="1.20.1260.10">
    <property type="match status" value="1"/>
</dbReference>
<proteinExistence type="predicted"/>
<dbReference type="InterPro" id="IPR008331">
    <property type="entry name" value="Ferritin_DPS_dom"/>
</dbReference>
<keyword evidence="4" id="KW-1185">Reference proteome</keyword>
<dbReference type="STRING" id="269796.Rru_A1499"/>
<dbReference type="EnsemblBacteria" id="ABC22300">
    <property type="protein sequence ID" value="ABC22300"/>
    <property type="gene ID" value="Rru_A1499"/>
</dbReference>
<organism evidence="3 4">
    <name type="scientific">Rhodospirillum rubrum (strain ATCC 11170 / ATH 1.1.1 / DSM 467 / LMG 4362 / NCIMB 8255 / S1)</name>
    <dbReference type="NCBI Taxonomy" id="269796"/>
    <lineage>
        <taxon>Bacteria</taxon>
        <taxon>Pseudomonadati</taxon>
        <taxon>Pseudomonadota</taxon>
        <taxon>Alphaproteobacteria</taxon>
        <taxon>Rhodospirillales</taxon>
        <taxon>Rhodospirillaceae</taxon>
        <taxon>Rhodospirillum</taxon>
    </lineage>
</organism>
<reference evidence="3 4" key="1">
    <citation type="journal article" date="2011" name="Stand. Genomic Sci.">
        <title>Complete genome sequence of Rhodospirillum rubrum type strain (S1).</title>
        <authorList>
            <person name="Munk A.C."/>
            <person name="Copeland A."/>
            <person name="Lucas S."/>
            <person name="Lapidus A."/>
            <person name="Del Rio T.G."/>
            <person name="Barry K."/>
            <person name="Detter J.C."/>
            <person name="Hammon N."/>
            <person name="Israni S."/>
            <person name="Pitluck S."/>
            <person name="Brettin T."/>
            <person name="Bruce D."/>
            <person name="Han C."/>
            <person name="Tapia R."/>
            <person name="Gilna P."/>
            <person name="Schmutz J."/>
            <person name="Larimer F."/>
            <person name="Land M."/>
            <person name="Kyrpides N.C."/>
            <person name="Mavromatis K."/>
            <person name="Richardson P."/>
            <person name="Rohde M."/>
            <person name="Goker M."/>
            <person name="Klenk H.P."/>
            <person name="Zhang Y."/>
            <person name="Roberts G.P."/>
            <person name="Reslewic S."/>
            <person name="Schwartz D.C."/>
        </authorList>
    </citation>
    <scope>NUCLEOTIDE SEQUENCE [LARGE SCALE GENOMIC DNA]</scope>
    <source>
        <strain evidence="4">ATCC 11170 / ATH 1.1.1 / DSM 467 / LMG 4362 / NCIMB 8255 / S1</strain>
    </source>
</reference>
<dbReference type="KEGG" id="rru:Rru_A1499"/>
<dbReference type="EMBL" id="CP000230">
    <property type="protein sequence ID" value="ABC22300.1"/>
    <property type="molecule type" value="Genomic_DNA"/>
</dbReference>
<dbReference type="HOGENOM" id="CLU_1446607_0_0_5"/>
<feature type="compositionally biased region" description="Acidic residues" evidence="1">
    <location>
        <begin position="167"/>
        <end position="176"/>
    </location>
</feature>
<protein>
    <submittedName>
        <fullName evidence="3">Ferritin and Dps</fullName>
    </submittedName>
</protein>
<feature type="region of interest" description="Disordered" evidence="1">
    <location>
        <begin position="160"/>
        <end position="187"/>
    </location>
</feature>
<dbReference type="InterPro" id="IPR012347">
    <property type="entry name" value="Ferritin-like"/>
</dbReference>
<evidence type="ECO:0000313" key="3">
    <source>
        <dbReference type="EMBL" id="ABC22300.1"/>
    </source>
</evidence>
<dbReference type="GO" id="GO:0008199">
    <property type="term" value="F:ferric iron binding"/>
    <property type="evidence" value="ECO:0007669"/>
    <property type="project" value="InterPro"/>
</dbReference>
<dbReference type="RefSeq" id="WP_011389253.1">
    <property type="nucleotide sequence ID" value="NC_007643.1"/>
</dbReference>
<sequence>MQFSSNTATPLLPNKSIESLGEHLSWAIELHAQVTQALWASRDPAQIVLHRVLIEVATEIETSAHLMASRITALGGDPRDPLQVEADRLFLLFQGFGPSDIRQQLLAVAASLAAFGHSLREAIRQAVSIDDAPTAHLFIELSRAIDRRFWALDSHISPHERRREDLSFDQDQDEGFDPQKPGESQSR</sequence>
<feature type="domain" description="Ferritin/DPS" evidence="2">
    <location>
        <begin position="18"/>
        <end position="157"/>
    </location>
</feature>
<dbReference type="Proteomes" id="UP000001929">
    <property type="component" value="Chromosome"/>
</dbReference>
<dbReference type="InterPro" id="IPR009078">
    <property type="entry name" value="Ferritin-like_SF"/>
</dbReference>
<dbReference type="eggNOG" id="COG0783">
    <property type="taxonomic scope" value="Bacteria"/>
</dbReference>
<gene>
    <name evidence="3" type="ordered locus">Rru_A1499</name>
</gene>
<name>Q2RU95_RHORT</name>
<dbReference type="SUPFAM" id="SSF47240">
    <property type="entry name" value="Ferritin-like"/>
    <property type="match status" value="1"/>
</dbReference>
<evidence type="ECO:0000259" key="2">
    <source>
        <dbReference type="Pfam" id="PF00210"/>
    </source>
</evidence>
<evidence type="ECO:0000313" key="4">
    <source>
        <dbReference type="Proteomes" id="UP000001929"/>
    </source>
</evidence>
<accession>Q2RU95</accession>
<dbReference type="PATRIC" id="fig|269796.9.peg.1571"/>